<gene>
    <name evidence="1" type="ORF">GCM10010964_04990</name>
</gene>
<accession>A0A8J2Z892</accession>
<dbReference type="AlphaFoldDB" id="A0A8J2Z892"/>
<evidence type="ECO:0000313" key="2">
    <source>
        <dbReference type="Proteomes" id="UP000597507"/>
    </source>
</evidence>
<evidence type="ECO:0000313" key="1">
    <source>
        <dbReference type="EMBL" id="GGG19759.1"/>
    </source>
</evidence>
<proteinExistence type="predicted"/>
<reference evidence="1 2" key="1">
    <citation type="journal article" date="2014" name="Int. J. Syst. Evol. Microbiol.">
        <title>Complete genome sequence of Corynebacterium casei LMG S-19264T (=DSM 44701T), isolated from a smear-ripened cheese.</title>
        <authorList>
            <consortium name="US DOE Joint Genome Institute (JGI-PGF)"/>
            <person name="Walter F."/>
            <person name="Albersmeier A."/>
            <person name="Kalinowski J."/>
            <person name="Ruckert C."/>
        </authorList>
    </citation>
    <scope>NUCLEOTIDE SEQUENCE [LARGE SCALE GENOMIC DNA]</scope>
    <source>
        <strain evidence="1 2">CGMCC 1.16330</strain>
    </source>
</reference>
<keyword evidence="2" id="KW-1185">Reference proteome</keyword>
<dbReference type="Gene3D" id="1.20.120.520">
    <property type="entry name" value="nmb1532 protein domain like"/>
    <property type="match status" value="1"/>
</dbReference>
<sequence>MRASRAGGCIGEAAREVARLLHPHFVKEEAFALPPLGLLAPAARGEALPPAAEAAVRMAERLQAELPKMLAEHGRIVAALVTLAAAARAEGRADPVRFAEALKQHARIEEEVLYPPAILLGEQLRPGQRTAARTPA</sequence>
<comment type="caution">
    <text evidence="1">The sequence shown here is derived from an EMBL/GenBank/DDBJ whole genome shotgun (WGS) entry which is preliminary data.</text>
</comment>
<protein>
    <recommendedName>
        <fullName evidence="3">Hemerythrin-like domain-containing protein</fullName>
    </recommendedName>
</protein>
<dbReference type="Proteomes" id="UP000597507">
    <property type="component" value="Unassembled WGS sequence"/>
</dbReference>
<organism evidence="1 2">
    <name type="scientific">Caldovatus sediminis</name>
    <dbReference type="NCBI Taxonomy" id="2041189"/>
    <lineage>
        <taxon>Bacteria</taxon>
        <taxon>Pseudomonadati</taxon>
        <taxon>Pseudomonadota</taxon>
        <taxon>Alphaproteobacteria</taxon>
        <taxon>Acetobacterales</taxon>
        <taxon>Roseomonadaceae</taxon>
        <taxon>Caldovatus</taxon>
    </lineage>
</organism>
<dbReference type="EMBL" id="BMKS01000001">
    <property type="protein sequence ID" value="GGG19759.1"/>
    <property type="molecule type" value="Genomic_DNA"/>
</dbReference>
<evidence type="ECO:0008006" key="3">
    <source>
        <dbReference type="Google" id="ProtNLM"/>
    </source>
</evidence>
<name>A0A8J2Z892_9PROT</name>